<gene>
    <name evidence="1" type="ORF">COLO4_28225</name>
</gene>
<name>A0A1R3HML7_9ROSI</name>
<sequence length="98" mass="11066">MADELTKIEIIKWGEVMQKWLKIVNMPSLEQILSLTESEQPRKSMLEKVLIQPTPLVTSDILQSPNLEKIKITQLGGRVTVFKMEGKLHKAVLVEGLG</sequence>
<keyword evidence="2" id="KW-1185">Reference proteome</keyword>
<reference evidence="2" key="1">
    <citation type="submission" date="2013-09" db="EMBL/GenBank/DDBJ databases">
        <title>Corchorus olitorius genome sequencing.</title>
        <authorList>
            <person name="Alam M."/>
            <person name="Haque M.S."/>
            <person name="Islam M.S."/>
            <person name="Emdad E.M."/>
            <person name="Islam M.M."/>
            <person name="Ahmed B."/>
            <person name="Halim A."/>
            <person name="Hossen Q.M.M."/>
            <person name="Hossain M.Z."/>
            <person name="Ahmed R."/>
            <person name="Khan M.M."/>
            <person name="Islam R."/>
            <person name="Rashid M.M."/>
            <person name="Khan S.A."/>
            <person name="Rahman M.S."/>
            <person name="Alam M."/>
            <person name="Yahiya A.S."/>
            <person name="Khan M.S."/>
            <person name="Azam M.S."/>
            <person name="Haque T."/>
            <person name="Lashkar M.Z.H."/>
            <person name="Akhand A.I."/>
            <person name="Morshed G."/>
            <person name="Roy S."/>
            <person name="Uddin K.S."/>
            <person name="Rabeya T."/>
            <person name="Hossain A.S."/>
            <person name="Chowdhury A."/>
            <person name="Snigdha A.R."/>
            <person name="Mortoza M.S."/>
            <person name="Matin S.A."/>
            <person name="Hoque S.M.E."/>
            <person name="Islam M.K."/>
            <person name="Roy D.K."/>
            <person name="Haider R."/>
            <person name="Moosa M.M."/>
            <person name="Elias S.M."/>
            <person name="Hasan A.M."/>
            <person name="Jahan S."/>
            <person name="Shafiuddin M."/>
            <person name="Mahmood N."/>
            <person name="Shommy N.S."/>
        </authorList>
    </citation>
    <scope>NUCLEOTIDE SEQUENCE [LARGE SCALE GENOMIC DNA]</scope>
    <source>
        <strain evidence="2">cv. O-4</strain>
    </source>
</reference>
<dbReference type="EMBL" id="AWUE01019793">
    <property type="protein sequence ID" value="OMO71471.1"/>
    <property type="molecule type" value="Genomic_DNA"/>
</dbReference>
<evidence type="ECO:0000313" key="1">
    <source>
        <dbReference type="EMBL" id="OMO71471.1"/>
    </source>
</evidence>
<dbReference type="AlphaFoldDB" id="A0A1R3HML7"/>
<comment type="caution">
    <text evidence="1">The sequence shown here is derived from an EMBL/GenBank/DDBJ whole genome shotgun (WGS) entry which is preliminary data.</text>
</comment>
<evidence type="ECO:0000313" key="2">
    <source>
        <dbReference type="Proteomes" id="UP000187203"/>
    </source>
</evidence>
<proteinExistence type="predicted"/>
<protein>
    <submittedName>
        <fullName evidence="1">Pentatricopeptide repeat-containing protein</fullName>
    </submittedName>
</protein>
<dbReference type="Proteomes" id="UP000187203">
    <property type="component" value="Unassembled WGS sequence"/>
</dbReference>
<organism evidence="1 2">
    <name type="scientific">Corchorus olitorius</name>
    <dbReference type="NCBI Taxonomy" id="93759"/>
    <lineage>
        <taxon>Eukaryota</taxon>
        <taxon>Viridiplantae</taxon>
        <taxon>Streptophyta</taxon>
        <taxon>Embryophyta</taxon>
        <taxon>Tracheophyta</taxon>
        <taxon>Spermatophyta</taxon>
        <taxon>Magnoliopsida</taxon>
        <taxon>eudicotyledons</taxon>
        <taxon>Gunneridae</taxon>
        <taxon>Pentapetalae</taxon>
        <taxon>rosids</taxon>
        <taxon>malvids</taxon>
        <taxon>Malvales</taxon>
        <taxon>Malvaceae</taxon>
        <taxon>Grewioideae</taxon>
        <taxon>Apeibeae</taxon>
        <taxon>Corchorus</taxon>
    </lineage>
</organism>
<accession>A0A1R3HML7</accession>